<evidence type="ECO:0000313" key="1">
    <source>
        <dbReference type="EMBL" id="TQN00431.1"/>
    </source>
</evidence>
<evidence type="ECO:0000313" key="2">
    <source>
        <dbReference type="Proteomes" id="UP000319804"/>
    </source>
</evidence>
<keyword evidence="2" id="KW-1185">Reference proteome</keyword>
<dbReference type="RefSeq" id="WP_255314008.1">
    <property type="nucleotide sequence ID" value="NZ_BJNA01000008.1"/>
</dbReference>
<dbReference type="EMBL" id="VFPS01000001">
    <property type="protein sequence ID" value="TQN00431.1"/>
    <property type="molecule type" value="Genomic_DNA"/>
</dbReference>
<proteinExistence type="predicted"/>
<dbReference type="Proteomes" id="UP000319804">
    <property type="component" value="Unassembled WGS sequence"/>
</dbReference>
<sequence length="42" mass="4559">MTNINVPIPEDVTPEEEEALINAAIDKRINDDVDDMLSGFGG</sequence>
<protein>
    <submittedName>
        <fullName evidence="1">Uncharacterized protein</fullName>
    </submittedName>
</protein>
<accession>A0A4Y3UHH5</accession>
<dbReference type="AlphaFoldDB" id="A0A4Y3UHH5"/>
<comment type="caution">
    <text evidence="1">The sequence shown here is derived from an EMBL/GenBank/DDBJ whole genome shotgun (WGS) entry which is preliminary data.</text>
</comment>
<reference evidence="1 2" key="1">
    <citation type="submission" date="2019-06" db="EMBL/GenBank/DDBJ databases">
        <title>Sequencing the genomes of 1000 actinobacteria strains.</title>
        <authorList>
            <person name="Klenk H.-P."/>
        </authorList>
    </citation>
    <scope>NUCLEOTIDE SEQUENCE [LARGE SCALE GENOMIC DNA]</scope>
    <source>
        <strain evidence="1 2">DSM 20427</strain>
    </source>
</reference>
<gene>
    <name evidence="1" type="ORF">FHX68_0525</name>
</gene>
<organism evidence="1 2">
    <name type="scientific">Microbacterium lacticum</name>
    <dbReference type="NCBI Taxonomy" id="33885"/>
    <lineage>
        <taxon>Bacteria</taxon>
        <taxon>Bacillati</taxon>
        <taxon>Actinomycetota</taxon>
        <taxon>Actinomycetes</taxon>
        <taxon>Micrococcales</taxon>
        <taxon>Microbacteriaceae</taxon>
        <taxon>Microbacterium</taxon>
    </lineage>
</organism>
<name>A0A4Y3UHH5_9MICO</name>